<keyword evidence="1" id="KW-1133">Transmembrane helix</keyword>
<feature type="transmembrane region" description="Helical" evidence="1">
    <location>
        <begin position="137"/>
        <end position="154"/>
    </location>
</feature>
<evidence type="ECO:0000313" key="2">
    <source>
        <dbReference type="EMBL" id="RAK55953.1"/>
    </source>
</evidence>
<comment type="caution">
    <text evidence="2">The sequence shown here is derived from an EMBL/GenBank/DDBJ whole genome shotgun (WGS) entry which is preliminary data.</text>
</comment>
<feature type="transmembrane region" description="Helical" evidence="1">
    <location>
        <begin position="109"/>
        <end position="131"/>
    </location>
</feature>
<keyword evidence="1" id="KW-0812">Transmembrane</keyword>
<accession>A0A328ALV6</accession>
<evidence type="ECO:0000313" key="3">
    <source>
        <dbReference type="Proteomes" id="UP000249254"/>
    </source>
</evidence>
<name>A0A328ALV6_9CAUL</name>
<organism evidence="2 3">
    <name type="scientific">Phenylobacterium soli</name>
    <dbReference type="NCBI Taxonomy" id="2170551"/>
    <lineage>
        <taxon>Bacteria</taxon>
        <taxon>Pseudomonadati</taxon>
        <taxon>Pseudomonadota</taxon>
        <taxon>Alphaproteobacteria</taxon>
        <taxon>Caulobacterales</taxon>
        <taxon>Caulobacteraceae</taxon>
        <taxon>Phenylobacterium</taxon>
    </lineage>
</organism>
<dbReference type="EMBL" id="QFYQ01000001">
    <property type="protein sequence ID" value="RAK55953.1"/>
    <property type="molecule type" value="Genomic_DNA"/>
</dbReference>
<dbReference type="Proteomes" id="UP000249254">
    <property type="component" value="Unassembled WGS sequence"/>
</dbReference>
<evidence type="ECO:0000256" key="1">
    <source>
        <dbReference type="SAM" id="Phobius"/>
    </source>
</evidence>
<protein>
    <recommendedName>
        <fullName evidence="4">DUF2306 domain-containing protein</fullName>
    </recommendedName>
</protein>
<keyword evidence="3" id="KW-1185">Reference proteome</keyword>
<dbReference type="OrthoDB" id="45741at76892"/>
<feature type="transmembrane region" description="Helical" evidence="1">
    <location>
        <begin position="75"/>
        <end position="97"/>
    </location>
</feature>
<feature type="transmembrane region" description="Helical" evidence="1">
    <location>
        <begin position="6"/>
        <end position="29"/>
    </location>
</feature>
<keyword evidence="1" id="KW-0472">Membrane</keyword>
<sequence length="178" mass="18257">MFEHWDSFYLLVGGAAGALIGLLFIVATLTRGRDRDSALHGASVYMSPVVLHLALVLSISALAAVPGISPRTGGLLVGAAGLVGVVASARVVYHLAIAKTFAGAHWTDLWCYGVAALAADLALTTAASAVWWGTTRIADLAIGASLVGILLITIRNAWDLVTWISAVNNAEGTPPAAG</sequence>
<proteinExistence type="predicted"/>
<dbReference type="RefSeq" id="WP_111529701.1">
    <property type="nucleotide sequence ID" value="NZ_JBHRSG010000003.1"/>
</dbReference>
<reference evidence="3" key="1">
    <citation type="submission" date="2018-05" db="EMBL/GenBank/DDBJ databases">
        <authorList>
            <person name="Li X."/>
        </authorList>
    </citation>
    <scope>NUCLEOTIDE SEQUENCE [LARGE SCALE GENOMIC DNA]</scope>
    <source>
        <strain evidence="3">LX32</strain>
    </source>
</reference>
<dbReference type="AlphaFoldDB" id="A0A328ALV6"/>
<feature type="transmembrane region" description="Helical" evidence="1">
    <location>
        <begin position="49"/>
        <end position="69"/>
    </location>
</feature>
<gene>
    <name evidence="2" type="ORF">DJ017_16270</name>
</gene>
<evidence type="ECO:0008006" key="4">
    <source>
        <dbReference type="Google" id="ProtNLM"/>
    </source>
</evidence>